<accession>A0A2W5PKM9</accession>
<evidence type="ECO:0000256" key="4">
    <source>
        <dbReference type="ARBA" id="ARBA00022741"/>
    </source>
</evidence>
<dbReference type="InterPro" id="IPR014729">
    <property type="entry name" value="Rossmann-like_a/b/a_fold"/>
</dbReference>
<dbReference type="GO" id="GO:0015937">
    <property type="term" value="P:coenzyme A biosynthetic process"/>
    <property type="evidence" value="ECO:0007669"/>
    <property type="project" value="UniProtKB-KW"/>
</dbReference>
<evidence type="ECO:0000259" key="11">
    <source>
        <dbReference type="SMART" id="SM00796"/>
    </source>
</evidence>
<dbReference type="EMBL" id="QFPP01000509">
    <property type="protein sequence ID" value="PZQ65188.1"/>
    <property type="molecule type" value="Genomic_DNA"/>
</dbReference>
<dbReference type="InterPro" id="IPR001980">
    <property type="entry name" value="PPAT"/>
</dbReference>
<dbReference type="NCBIfam" id="TIGR00370">
    <property type="entry name" value="5-oxoprolinase subunit PxpB"/>
    <property type="match status" value="1"/>
</dbReference>
<dbReference type="SMART" id="SM00796">
    <property type="entry name" value="AHS1"/>
    <property type="match status" value="1"/>
</dbReference>
<evidence type="ECO:0000256" key="6">
    <source>
        <dbReference type="ARBA" id="ARBA00022840"/>
    </source>
</evidence>
<evidence type="ECO:0000256" key="2">
    <source>
        <dbReference type="ARBA" id="ARBA00013868"/>
    </source>
</evidence>
<name>A0A2W5PKM9_VARPD</name>
<keyword evidence="3" id="KW-0963">Cytoplasm</keyword>
<dbReference type="InterPro" id="IPR029000">
    <property type="entry name" value="Cyclophilin-like_dom_sf"/>
</dbReference>
<protein>
    <recommendedName>
        <fullName evidence="2">Phosphopantetheine adenylyltransferase</fullName>
        <ecNumber evidence="1">2.7.7.3</ecNumber>
    </recommendedName>
</protein>
<dbReference type="AlphaFoldDB" id="A0A2W5PKM9"/>
<evidence type="ECO:0000256" key="1">
    <source>
        <dbReference type="ARBA" id="ARBA00012392"/>
    </source>
</evidence>
<proteinExistence type="predicted"/>
<evidence type="ECO:0000256" key="10">
    <source>
        <dbReference type="SAM" id="MobiDB-lite"/>
    </source>
</evidence>
<comment type="caution">
    <text evidence="12">The sequence shown here is derived from an EMBL/GenBank/DDBJ whole genome shotgun (WGS) entry which is preliminary data.</text>
</comment>
<dbReference type="InterPro" id="IPR004821">
    <property type="entry name" value="Cyt_trans-like"/>
</dbReference>
<sequence>MKATPPNGGPHEAPYIMRPTSNPGPQQEEPMTSNVIAVYPGTFDPMTLGHEDVVRRATQLFSKVIVAVAAGYHKKALFTLQERIDMAREVARPYGEAVTVESFSVNRTLMPEVETVFLTPQDKYQFISSTFVREIAVLGGEVGKFVSPHVEQRLAAGPAPRVHALGDAALLVELPPPATLAVQRRVWALGQAAQAWPEVGEVLPGMNNLTLLFDPERIDAGELELRVLTLWPELGDVAAGEARTVEIPVAYGGEHGPDLHDVARHTGLPADEVVRRHAAGEYVVYLLGFLPGFAFMGGLAPELATPRRSEPRTAVPARSVGIGGAQTGIYPLVSPGGWQLIGRTPLALFDPQAAEPTLLRPGDRVRFIVESVEL</sequence>
<dbReference type="GO" id="GO:0016787">
    <property type="term" value="F:hydrolase activity"/>
    <property type="evidence" value="ECO:0007669"/>
    <property type="project" value="UniProtKB-KW"/>
</dbReference>
<dbReference type="Pfam" id="PF02682">
    <property type="entry name" value="CT_C_D"/>
    <property type="match status" value="1"/>
</dbReference>
<dbReference type="Gene3D" id="2.40.100.10">
    <property type="entry name" value="Cyclophilin-like"/>
    <property type="match status" value="1"/>
</dbReference>
<dbReference type="NCBIfam" id="TIGR00125">
    <property type="entry name" value="cyt_tran_rel"/>
    <property type="match status" value="1"/>
</dbReference>
<feature type="domain" description="Carboxyltransferase" evidence="11">
    <location>
        <begin position="160"/>
        <end position="359"/>
    </location>
</feature>
<reference evidence="12 13" key="1">
    <citation type="submission" date="2017-08" db="EMBL/GenBank/DDBJ databases">
        <title>Infants hospitalized years apart are colonized by the same room-sourced microbial strains.</title>
        <authorList>
            <person name="Brooks B."/>
            <person name="Olm M.R."/>
            <person name="Firek B.A."/>
            <person name="Baker R."/>
            <person name="Thomas B.C."/>
            <person name="Morowitz M.J."/>
            <person name="Banfield J.F."/>
        </authorList>
    </citation>
    <scope>NUCLEOTIDE SEQUENCE [LARGE SCALE GENOMIC DNA]</scope>
    <source>
        <strain evidence="12">S2_005_003_R2_41</strain>
    </source>
</reference>
<keyword evidence="5" id="KW-0378">Hydrolase</keyword>
<evidence type="ECO:0000256" key="7">
    <source>
        <dbReference type="ARBA" id="ARBA00022842"/>
    </source>
</evidence>
<evidence type="ECO:0000256" key="9">
    <source>
        <dbReference type="ARBA" id="ARBA00029346"/>
    </source>
</evidence>
<dbReference type="PANTHER" id="PTHR34698:SF2">
    <property type="entry name" value="5-OXOPROLINASE SUBUNIT B"/>
    <property type="match status" value="1"/>
</dbReference>
<dbReference type="PANTHER" id="PTHR34698">
    <property type="entry name" value="5-OXOPROLINASE SUBUNIT B"/>
    <property type="match status" value="1"/>
</dbReference>
<keyword evidence="4" id="KW-0547">Nucleotide-binding</keyword>
<dbReference type="SUPFAM" id="SSF52374">
    <property type="entry name" value="Nucleotidylyl transferase"/>
    <property type="match status" value="1"/>
</dbReference>
<keyword evidence="8" id="KW-0173">Coenzyme A biosynthesis</keyword>
<dbReference type="Gene3D" id="3.40.50.620">
    <property type="entry name" value="HUPs"/>
    <property type="match status" value="1"/>
</dbReference>
<evidence type="ECO:0000313" key="12">
    <source>
        <dbReference type="EMBL" id="PZQ65188.1"/>
    </source>
</evidence>
<dbReference type="Proteomes" id="UP000249135">
    <property type="component" value="Unassembled WGS sequence"/>
</dbReference>
<dbReference type="PRINTS" id="PR01020">
    <property type="entry name" value="LPSBIOSNTHSS"/>
</dbReference>
<dbReference type="GO" id="GO:0005524">
    <property type="term" value="F:ATP binding"/>
    <property type="evidence" value="ECO:0007669"/>
    <property type="project" value="UniProtKB-KW"/>
</dbReference>
<dbReference type="EC" id="2.7.7.3" evidence="1"/>
<comment type="catalytic activity">
    <reaction evidence="9">
        <text>(R)-4'-phosphopantetheine + ATP + H(+) = 3'-dephospho-CoA + diphosphate</text>
        <dbReference type="Rhea" id="RHEA:19801"/>
        <dbReference type="ChEBI" id="CHEBI:15378"/>
        <dbReference type="ChEBI" id="CHEBI:30616"/>
        <dbReference type="ChEBI" id="CHEBI:33019"/>
        <dbReference type="ChEBI" id="CHEBI:57328"/>
        <dbReference type="ChEBI" id="CHEBI:61723"/>
        <dbReference type="EC" id="2.7.7.3"/>
    </reaction>
</comment>
<dbReference type="SUPFAM" id="SSF50891">
    <property type="entry name" value="Cyclophilin-like"/>
    <property type="match status" value="1"/>
</dbReference>
<evidence type="ECO:0000256" key="5">
    <source>
        <dbReference type="ARBA" id="ARBA00022801"/>
    </source>
</evidence>
<dbReference type="InterPro" id="IPR010016">
    <property type="entry name" value="PxpB"/>
</dbReference>
<dbReference type="Gene3D" id="3.30.1360.40">
    <property type="match status" value="1"/>
</dbReference>
<dbReference type="SUPFAM" id="SSF160467">
    <property type="entry name" value="PH0987 N-terminal domain-like"/>
    <property type="match status" value="1"/>
</dbReference>
<evidence type="ECO:0000256" key="3">
    <source>
        <dbReference type="ARBA" id="ARBA00022490"/>
    </source>
</evidence>
<keyword evidence="7" id="KW-0460">Magnesium</keyword>
<feature type="region of interest" description="Disordered" evidence="10">
    <location>
        <begin position="1"/>
        <end position="30"/>
    </location>
</feature>
<evidence type="ECO:0000313" key="13">
    <source>
        <dbReference type="Proteomes" id="UP000249135"/>
    </source>
</evidence>
<feature type="compositionally biased region" description="Polar residues" evidence="10">
    <location>
        <begin position="19"/>
        <end position="30"/>
    </location>
</feature>
<organism evidence="12 13">
    <name type="scientific">Variovorax paradoxus</name>
    <dbReference type="NCBI Taxonomy" id="34073"/>
    <lineage>
        <taxon>Bacteria</taxon>
        <taxon>Pseudomonadati</taxon>
        <taxon>Pseudomonadota</taxon>
        <taxon>Betaproteobacteria</taxon>
        <taxon>Burkholderiales</taxon>
        <taxon>Comamonadaceae</taxon>
        <taxon>Variovorax</taxon>
    </lineage>
</organism>
<gene>
    <name evidence="12" type="ORF">DI563_25895</name>
</gene>
<keyword evidence="6" id="KW-0067">ATP-binding</keyword>
<dbReference type="GO" id="GO:0004595">
    <property type="term" value="F:pantetheine-phosphate adenylyltransferase activity"/>
    <property type="evidence" value="ECO:0007669"/>
    <property type="project" value="UniProtKB-EC"/>
</dbReference>
<dbReference type="InterPro" id="IPR003833">
    <property type="entry name" value="CT_C_D"/>
</dbReference>
<dbReference type="Pfam" id="PF01467">
    <property type="entry name" value="CTP_transf_like"/>
    <property type="match status" value="1"/>
</dbReference>
<evidence type="ECO:0000256" key="8">
    <source>
        <dbReference type="ARBA" id="ARBA00022993"/>
    </source>
</evidence>